<dbReference type="Proteomes" id="UP000030012">
    <property type="component" value="Unassembled WGS sequence"/>
</dbReference>
<evidence type="ECO:0000313" key="10">
    <source>
        <dbReference type="Proteomes" id="UP000030012"/>
    </source>
</evidence>
<keyword evidence="9" id="KW-0969">Cilium</keyword>
<comment type="subcellular location">
    <subcellularLocation>
        <location evidence="1 6">Bacterial flagellum basal body</location>
    </subcellularLocation>
</comment>
<comment type="similarity">
    <text evidence="2">Belongs to the flagella basal body rod proteins family.</text>
</comment>
<dbReference type="Pfam" id="PF00460">
    <property type="entry name" value="Flg_bb_rod"/>
    <property type="match status" value="1"/>
</dbReference>
<comment type="subunit">
    <text evidence="5 6">The basal body constitutes a major portion of the flagellar organelle and consists of four rings (L,P,S, and M) mounted on a central rod. The rod consists of about 26 subunits of FlgG in the distal portion, and FlgB, FlgC and FlgF are thought to build up the proximal portion of the rod with about 6 subunits each.</text>
</comment>
<sequence length="145" mass="16354">MNAFSSMRISASGLSAERLRMDTISSNITNFKTTRGKDGKREPYRRKIAVFKENFNKELSKKGKGYESRLNGVKAVEIVEDKSPLRRVYNPNHPDADENGYVLMPNVNILNEMADMIAATRAYEANVTAINSSKNMFMKALEIGR</sequence>
<accession>A0A0A0IA28</accession>
<dbReference type="RefSeq" id="WP_039253541.1">
    <property type="nucleotide sequence ID" value="NZ_JENJ01000011.1"/>
</dbReference>
<keyword evidence="9" id="KW-0282">Flagellum</keyword>
<evidence type="ECO:0000256" key="6">
    <source>
        <dbReference type="RuleBase" id="RU362062"/>
    </source>
</evidence>
<evidence type="ECO:0000256" key="1">
    <source>
        <dbReference type="ARBA" id="ARBA00004117"/>
    </source>
</evidence>
<evidence type="ECO:0000259" key="8">
    <source>
        <dbReference type="Pfam" id="PF06429"/>
    </source>
</evidence>
<dbReference type="EMBL" id="JENJ01000011">
    <property type="protein sequence ID" value="KGM97413.1"/>
    <property type="molecule type" value="Genomic_DNA"/>
</dbReference>
<organism evidence="9 10">
    <name type="scientific">Clostridium novyi A str. 4552</name>
    <dbReference type="NCBI Taxonomy" id="1444289"/>
    <lineage>
        <taxon>Bacteria</taxon>
        <taxon>Bacillati</taxon>
        <taxon>Bacillota</taxon>
        <taxon>Clostridia</taxon>
        <taxon>Eubacteriales</taxon>
        <taxon>Clostridiaceae</taxon>
        <taxon>Clostridium</taxon>
    </lineage>
</organism>
<evidence type="ECO:0000256" key="5">
    <source>
        <dbReference type="ARBA" id="ARBA00025933"/>
    </source>
</evidence>
<dbReference type="InterPro" id="IPR001444">
    <property type="entry name" value="Flag_bb_rod_N"/>
</dbReference>
<dbReference type="InterPro" id="IPR006299">
    <property type="entry name" value="FlgC"/>
</dbReference>
<gene>
    <name evidence="9" type="ORF">Z968_03865</name>
</gene>
<name>A0A0A0IA28_CLONO</name>
<dbReference type="InterPro" id="IPR010930">
    <property type="entry name" value="Flg_bb/hook_C_dom"/>
</dbReference>
<comment type="caution">
    <text evidence="9">The sequence shown here is derived from an EMBL/GenBank/DDBJ whole genome shotgun (WGS) entry which is preliminary data.</text>
</comment>
<dbReference type="GO" id="GO:0030694">
    <property type="term" value="C:bacterial-type flagellum basal body, rod"/>
    <property type="evidence" value="ECO:0007669"/>
    <property type="project" value="UniProtKB-UniRule"/>
</dbReference>
<dbReference type="Pfam" id="PF06429">
    <property type="entry name" value="Flg_bbr_C"/>
    <property type="match status" value="1"/>
</dbReference>
<evidence type="ECO:0000313" key="9">
    <source>
        <dbReference type="EMBL" id="KGM97413.1"/>
    </source>
</evidence>
<dbReference type="AlphaFoldDB" id="A0A0A0IA28"/>
<evidence type="ECO:0000256" key="4">
    <source>
        <dbReference type="ARBA" id="ARBA00023143"/>
    </source>
</evidence>
<evidence type="ECO:0000256" key="3">
    <source>
        <dbReference type="ARBA" id="ARBA00017941"/>
    </source>
</evidence>
<dbReference type="OrthoDB" id="9794148at2"/>
<protein>
    <recommendedName>
        <fullName evidence="3 6">Flagellar basal-body rod protein FlgC</fullName>
    </recommendedName>
</protein>
<feature type="domain" description="Flagellar basal body rod protein N-terminal" evidence="7">
    <location>
        <begin position="7"/>
        <end position="34"/>
    </location>
</feature>
<dbReference type="PANTHER" id="PTHR30435">
    <property type="entry name" value="FLAGELLAR PROTEIN"/>
    <property type="match status" value="1"/>
</dbReference>
<keyword evidence="9" id="KW-0966">Cell projection</keyword>
<feature type="domain" description="Flagellar basal-body/hook protein C-terminal" evidence="8">
    <location>
        <begin position="99"/>
        <end position="142"/>
    </location>
</feature>
<proteinExistence type="inferred from homology"/>
<dbReference type="NCBIfam" id="TIGR01395">
    <property type="entry name" value="FlgC"/>
    <property type="match status" value="1"/>
</dbReference>
<evidence type="ECO:0000259" key="7">
    <source>
        <dbReference type="Pfam" id="PF00460"/>
    </source>
</evidence>
<dbReference type="GO" id="GO:0071978">
    <property type="term" value="P:bacterial-type flagellum-dependent swarming motility"/>
    <property type="evidence" value="ECO:0007669"/>
    <property type="project" value="TreeGrafter"/>
</dbReference>
<reference evidence="9 10" key="1">
    <citation type="submission" date="2014-01" db="EMBL/GenBank/DDBJ databases">
        <title>Plasmidome dynamics in the species complex Clostridium novyi sensu lato converts strains of independent lineages into distinctly different pathogens.</title>
        <authorList>
            <person name="Skarin H."/>
            <person name="Segerman B."/>
        </authorList>
    </citation>
    <scope>NUCLEOTIDE SEQUENCE [LARGE SCALE GENOMIC DNA]</scope>
    <source>
        <strain evidence="9 10">4552</strain>
    </source>
</reference>
<dbReference type="PANTHER" id="PTHR30435:SF2">
    <property type="entry name" value="FLAGELLAR BASAL-BODY ROD PROTEIN FLGC"/>
    <property type="match status" value="1"/>
</dbReference>
<evidence type="ECO:0000256" key="2">
    <source>
        <dbReference type="ARBA" id="ARBA00009677"/>
    </source>
</evidence>
<keyword evidence="4 6" id="KW-0975">Bacterial flagellum</keyword>